<dbReference type="PRINTS" id="PR00370">
    <property type="entry name" value="FMOXYGENASE"/>
</dbReference>
<name>A0AAW0FFP9_9APHY</name>
<dbReference type="Gene3D" id="3.50.50.60">
    <property type="entry name" value="FAD/NAD(P)-binding domain"/>
    <property type="match status" value="2"/>
</dbReference>
<proteinExistence type="inferred from homology"/>
<dbReference type="GO" id="GO:0004499">
    <property type="term" value="F:N,N-dimethylaniline monooxygenase activity"/>
    <property type="evidence" value="ECO:0007669"/>
    <property type="project" value="InterPro"/>
</dbReference>
<dbReference type="InterPro" id="IPR020946">
    <property type="entry name" value="Flavin_mOase-like"/>
</dbReference>
<evidence type="ECO:0000313" key="6">
    <source>
        <dbReference type="EMBL" id="KAK7678314.1"/>
    </source>
</evidence>
<evidence type="ECO:0000256" key="1">
    <source>
        <dbReference type="ARBA" id="ARBA00009183"/>
    </source>
</evidence>
<dbReference type="AlphaFoldDB" id="A0AAW0FFP9"/>
<keyword evidence="4" id="KW-0521">NADP</keyword>
<comment type="similarity">
    <text evidence="1">Belongs to the FMO family.</text>
</comment>
<evidence type="ECO:0000256" key="2">
    <source>
        <dbReference type="ARBA" id="ARBA00022630"/>
    </source>
</evidence>
<evidence type="ECO:0000256" key="5">
    <source>
        <dbReference type="ARBA" id="ARBA00023002"/>
    </source>
</evidence>
<dbReference type="GO" id="GO:0050661">
    <property type="term" value="F:NADP binding"/>
    <property type="evidence" value="ECO:0007669"/>
    <property type="project" value="InterPro"/>
</dbReference>
<dbReference type="GO" id="GO:0050660">
    <property type="term" value="F:flavin adenine dinucleotide binding"/>
    <property type="evidence" value="ECO:0007669"/>
    <property type="project" value="InterPro"/>
</dbReference>
<dbReference type="EMBL" id="JASBNA010000073">
    <property type="protein sequence ID" value="KAK7678314.1"/>
    <property type="molecule type" value="Genomic_DNA"/>
</dbReference>
<dbReference type="InterPro" id="IPR036188">
    <property type="entry name" value="FAD/NAD-bd_sf"/>
</dbReference>
<dbReference type="PANTHER" id="PTHR23023">
    <property type="entry name" value="DIMETHYLANILINE MONOOXYGENASE"/>
    <property type="match status" value="1"/>
</dbReference>
<gene>
    <name evidence="6" type="ORF">QCA50_018662</name>
</gene>
<accession>A0AAW0FFP9</accession>
<keyword evidence="3" id="KW-0274">FAD</keyword>
<organism evidence="6 7">
    <name type="scientific">Cerrena zonata</name>
    <dbReference type="NCBI Taxonomy" id="2478898"/>
    <lineage>
        <taxon>Eukaryota</taxon>
        <taxon>Fungi</taxon>
        <taxon>Dikarya</taxon>
        <taxon>Basidiomycota</taxon>
        <taxon>Agaricomycotina</taxon>
        <taxon>Agaricomycetes</taxon>
        <taxon>Polyporales</taxon>
        <taxon>Cerrenaceae</taxon>
        <taxon>Cerrena</taxon>
    </lineage>
</organism>
<evidence type="ECO:0000313" key="7">
    <source>
        <dbReference type="Proteomes" id="UP001385951"/>
    </source>
</evidence>
<dbReference type="Pfam" id="PF00743">
    <property type="entry name" value="FMO-like"/>
    <property type="match status" value="2"/>
</dbReference>
<dbReference type="SUPFAM" id="SSF51905">
    <property type="entry name" value="FAD/NAD(P)-binding domain"/>
    <property type="match status" value="1"/>
</dbReference>
<evidence type="ECO:0000256" key="4">
    <source>
        <dbReference type="ARBA" id="ARBA00022857"/>
    </source>
</evidence>
<keyword evidence="2" id="KW-0285">Flavoprotein</keyword>
<sequence>MDDLPNPLVDLDALHSSDSAQLLPEDSNRPNKHICIIGGGPSGLAALRIVLDHPLYKAGNWNVVVYEAREDIGGVWLPSPPDNEDPPLTPLYDSLTTNLPHPIMSFDSFPFPPSTPLYPPASTVLHYLHDYASHFKLEPHIQFNTLVQSVHRNHEQNKWSVTIRRTKVAPDISGEYADETIHCDLIVVANGHYRLPRYPLTTGLKAWVDAEHATHSVYYRNPSHPWIKDVQKILVVGSGPSGSDVSLDLRQIPSKQIVHSFTGAPHADYEEGRYKTRPRIKEFLPLNDKGEGSVLFADGTVENGIGHCILATGYQDSFPFLEPGSSNLPPLHTSLPPSIPPLPSKLYNSSYHVFPLAKHIFPLVAPEVFPPSSLAFLGLPYRVIPFPLVEAQTRVVLKVFEDPSTLNVAQEAVDIVSHYDELSSSIPPSYPYPKDLAIAKLWHMLDNDAQFEYRDMLHRFAGGDYLKNEWMVPSWVKEMYEKKFIIRAAWKELERRGEASDWVRGVGEGKSGKSGTEEWVDLMRRVLRWAEASHEDEKVRTEVEKTKL</sequence>
<evidence type="ECO:0000256" key="3">
    <source>
        <dbReference type="ARBA" id="ARBA00022827"/>
    </source>
</evidence>
<comment type="caution">
    <text evidence="6">The sequence shown here is derived from an EMBL/GenBank/DDBJ whole genome shotgun (WGS) entry which is preliminary data.</text>
</comment>
<keyword evidence="5" id="KW-0560">Oxidoreductase</keyword>
<dbReference type="InterPro" id="IPR000960">
    <property type="entry name" value="Flavin_mOase"/>
</dbReference>
<protein>
    <recommendedName>
        <fullName evidence="8">Flavin-containing monooxygenase</fullName>
    </recommendedName>
</protein>
<dbReference type="InterPro" id="IPR050346">
    <property type="entry name" value="FMO-like"/>
</dbReference>
<dbReference type="Proteomes" id="UP001385951">
    <property type="component" value="Unassembled WGS sequence"/>
</dbReference>
<reference evidence="6 7" key="1">
    <citation type="submission" date="2022-09" db="EMBL/GenBank/DDBJ databases">
        <authorList>
            <person name="Palmer J.M."/>
        </authorList>
    </citation>
    <scope>NUCLEOTIDE SEQUENCE [LARGE SCALE GENOMIC DNA]</scope>
    <source>
        <strain evidence="6 7">DSM 7382</strain>
    </source>
</reference>
<keyword evidence="7" id="KW-1185">Reference proteome</keyword>
<evidence type="ECO:0008006" key="8">
    <source>
        <dbReference type="Google" id="ProtNLM"/>
    </source>
</evidence>